<dbReference type="InterPro" id="IPR013108">
    <property type="entry name" value="Amidohydro_3"/>
</dbReference>
<dbReference type="SUPFAM" id="SSF51338">
    <property type="entry name" value="Composite domain of metallo-dependent hydrolases"/>
    <property type="match status" value="1"/>
</dbReference>
<keyword evidence="3" id="KW-1185">Reference proteome</keyword>
<organism evidence="2 3">
    <name type="scientific">Desulfoplanes formicivorans</name>
    <dbReference type="NCBI Taxonomy" id="1592317"/>
    <lineage>
        <taxon>Bacteria</taxon>
        <taxon>Pseudomonadati</taxon>
        <taxon>Thermodesulfobacteriota</taxon>
        <taxon>Desulfovibrionia</taxon>
        <taxon>Desulfovibrionales</taxon>
        <taxon>Desulfoplanaceae</taxon>
        <taxon>Desulfoplanes</taxon>
    </lineage>
</organism>
<dbReference type="OrthoDB" id="5485695at2"/>
<dbReference type="InterPro" id="IPR033932">
    <property type="entry name" value="YtcJ-like"/>
</dbReference>
<dbReference type="Gene3D" id="3.20.20.140">
    <property type="entry name" value="Metal-dependent hydrolases"/>
    <property type="match status" value="1"/>
</dbReference>
<keyword evidence="2" id="KW-0378">Hydrolase</keyword>
<dbReference type="GO" id="GO:0016810">
    <property type="term" value="F:hydrolase activity, acting on carbon-nitrogen (but not peptide) bonds"/>
    <property type="evidence" value="ECO:0007669"/>
    <property type="project" value="InterPro"/>
</dbReference>
<dbReference type="AlphaFoldDB" id="A0A194AKR4"/>
<dbReference type="RefSeq" id="WP_069859551.1">
    <property type="nucleotide sequence ID" value="NZ_BDFE01000017.1"/>
</dbReference>
<reference evidence="3" key="1">
    <citation type="submission" date="2016-06" db="EMBL/GenBank/DDBJ databases">
        <title>Draft genome sequence of Desulfoplanes formicivorans strain Pf12B.</title>
        <authorList>
            <person name="Watanabe M."/>
            <person name="Kojima H."/>
            <person name="Fukui M."/>
        </authorList>
    </citation>
    <scope>NUCLEOTIDE SEQUENCE [LARGE SCALE GENOMIC DNA]</scope>
    <source>
        <strain evidence="3">Pf12B</strain>
    </source>
</reference>
<evidence type="ECO:0000259" key="1">
    <source>
        <dbReference type="Pfam" id="PF07969"/>
    </source>
</evidence>
<dbReference type="Pfam" id="PF07969">
    <property type="entry name" value="Amidohydro_3"/>
    <property type="match status" value="1"/>
</dbReference>
<feature type="domain" description="Amidohydrolase 3" evidence="1">
    <location>
        <begin position="51"/>
        <end position="528"/>
    </location>
</feature>
<dbReference type="PANTHER" id="PTHR22642:SF2">
    <property type="entry name" value="PROTEIN LONG AFTER FAR-RED 3"/>
    <property type="match status" value="1"/>
</dbReference>
<accession>A0A194AKR4</accession>
<gene>
    <name evidence="2" type="ORF">DPF_2022</name>
</gene>
<protein>
    <submittedName>
        <fullName evidence="2">Amidohydrolase</fullName>
    </submittedName>
</protein>
<dbReference type="PANTHER" id="PTHR22642">
    <property type="entry name" value="IMIDAZOLONEPROPIONASE"/>
    <property type="match status" value="1"/>
</dbReference>
<evidence type="ECO:0000313" key="3">
    <source>
        <dbReference type="Proteomes" id="UP000095200"/>
    </source>
</evidence>
<dbReference type="STRING" id="1592317.DPF_2022"/>
<sequence length="530" mass="57769">MKRTLYENGTVVTMDQRLWQADALVTEGSRILGVGGHEAMTALAGPDCNRVDMQGGALFPGFNETHNHLSMYAVCRKNAYLGACETIAQVVDTLRKHAASSEDPIIVGYCYDDTLLQDGRQISRHDLDEVSRDRPVVIIHISVHLAFLNTRALEHMGIGPDTPDPEGGIIHKDADGKPTGRLDETAWFAISDRLGSPDPETYVDLLDGAVREFNAQGITGVHDGGLGLEGMPDVVLSAYRRLEAEGRLGMRVFLSALPEIFDRMQPEPYTEMGDTRVLLGGVKLFVDGAIQTETAALLAPYADRQDWKGKLIVDPEEFEEQVARYHRAGHHMSIHGNGDAAIEAIITAMEKAGVVGSDASPRHMLIHCQMAHRDQLLRIRKAGLIPSFFCKHIHNWGDRHQKIFLGPERSARIDPAGEAEAMGLPFTLHVDTPVLPAQVIDSIHTAVNRVTRDGKVLGPDLGVTPYGAVAAYTSMAALCSRSENHRGTLTPGKLADMVLLDRDMTTVSPETISATRVLQTIVGGETVYSA</sequence>
<dbReference type="Proteomes" id="UP000095200">
    <property type="component" value="Unassembled WGS sequence"/>
</dbReference>
<dbReference type="InterPro" id="IPR011059">
    <property type="entry name" value="Metal-dep_hydrolase_composite"/>
</dbReference>
<dbReference type="SUPFAM" id="SSF51556">
    <property type="entry name" value="Metallo-dependent hydrolases"/>
    <property type="match status" value="1"/>
</dbReference>
<dbReference type="InterPro" id="IPR032466">
    <property type="entry name" value="Metal_Hydrolase"/>
</dbReference>
<comment type="caution">
    <text evidence="2">The sequence shown here is derived from an EMBL/GenBank/DDBJ whole genome shotgun (WGS) entry which is preliminary data.</text>
</comment>
<proteinExistence type="predicted"/>
<dbReference type="Gene3D" id="3.10.310.70">
    <property type="match status" value="1"/>
</dbReference>
<dbReference type="CDD" id="cd01300">
    <property type="entry name" value="YtcJ_like"/>
    <property type="match status" value="1"/>
</dbReference>
<dbReference type="EMBL" id="BDFE01000017">
    <property type="protein sequence ID" value="GAU09299.1"/>
    <property type="molecule type" value="Genomic_DNA"/>
</dbReference>
<evidence type="ECO:0000313" key="2">
    <source>
        <dbReference type="EMBL" id="GAU09299.1"/>
    </source>
</evidence>
<dbReference type="Gene3D" id="2.30.40.10">
    <property type="entry name" value="Urease, subunit C, domain 1"/>
    <property type="match status" value="1"/>
</dbReference>
<name>A0A194AKR4_9BACT</name>